<protein>
    <recommendedName>
        <fullName evidence="2">5'-3' DNA helicase ZGRF1-like N-terminal domain-containing protein</fullName>
    </recommendedName>
</protein>
<evidence type="ECO:0000313" key="4">
    <source>
        <dbReference type="Proteomes" id="UP000006790"/>
    </source>
</evidence>
<gene>
    <name evidence="3" type="ordered locus">Ecym_6142</name>
</gene>
<dbReference type="KEGG" id="erc:Ecym_6142"/>
<dbReference type="eggNOG" id="ENOG502S1MC">
    <property type="taxonomic scope" value="Eukaryota"/>
</dbReference>
<dbReference type="AlphaFoldDB" id="G8JV54"/>
<proteinExistence type="predicted"/>
<dbReference type="STRING" id="931890.G8JV54"/>
<dbReference type="InterPro" id="IPR018838">
    <property type="entry name" value="ZGRF1-like_N"/>
</dbReference>
<evidence type="ECO:0000256" key="1">
    <source>
        <dbReference type="SAM" id="MobiDB-lite"/>
    </source>
</evidence>
<dbReference type="RefSeq" id="XP_003647350.1">
    <property type="nucleotide sequence ID" value="XM_003647302.1"/>
</dbReference>
<feature type="compositionally biased region" description="Polar residues" evidence="1">
    <location>
        <begin position="235"/>
        <end position="263"/>
    </location>
</feature>
<dbReference type="Proteomes" id="UP000006790">
    <property type="component" value="Chromosome 6"/>
</dbReference>
<name>G8JV54_ERECY</name>
<dbReference type="OrthoDB" id="6513042at2759"/>
<feature type="region of interest" description="Disordered" evidence="1">
    <location>
        <begin position="126"/>
        <end position="150"/>
    </location>
</feature>
<feature type="compositionally biased region" description="Low complexity" evidence="1">
    <location>
        <begin position="141"/>
        <end position="150"/>
    </location>
</feature>
<feature type="compositionally biased region" description="Polar residues" evidence="1">
    <location>
        <begin position="271"/>
        <end position="289"/>
    </location>
</feature>
<dbReference type="Pfam" id="PF10382">
    <property type="entry name" value="ZGRF1-like_N"/>
    <property type="match status" value="1"/>
</dbReference>
<dbReference type="HOGENOM" id="CLU_073665_0_0_1"/>
<keyword evidence="4" id="KW-1185">Reference proteome</keyword>
<dbReference type="EMBL" id="CP002502">
    <property type="protein sequence ID" value="AET40533.1"/>
    <property type="molecule type" value="Genomic_DNA"/>
</dbReference>
<accession>G8JV54</accession>
<evidence type="ECO:0000259" key="2">
    <source>
        <dbReference type="Pfam" id="PF10382"/>
    </source>
</evidence>
<feature type="domain" description="5'-3' DNA helicase ZGRF1-like N-terminal" evidence="2">
    <location>
        <begin position="10"/>
        <end position="98"/>
    </location>
</feature>
<sequence>MPTGGTISHVMEYHCQYTDQLRKKRKAWHDGKLKYFQLTNKFQLFTEGGILLCSEFVTNSRQLGNVLDQEGFGNVEHRIFGSYVVIISDLEREYDNEINLYRPHHQPKMQALGRVMLNYKRTDSSISPSNAVANKEPSDQTSCNITTDTNTTAPITRHTLSLQLNKPFKPPKLVGSPTLKPNALMAPRKKAKTVQACVRTSEATPSMTLAFNKPYRAPRMKSCPIQQLKTEDDFPTTQTSKRSQAYYSQPSPHTKSTFGTSQHSVDHESPQIHNSSDPPNNHIALTNRVQSRKRTISHDPITLN</sequence>
<dbReference type="GeneID" id="11468897"/>
<organism evidence="3 4">
    <name type="scientific">Eremothecium cymbalariae (strain CBS 270.75 / DBVPG 7215 / KCTC 17166 / NRRL Y-17582)</name>
    <name type="common">Yeast</name>
    <dbReference type="NCBI Taxonomy" id="931890"/>
    <lineage>
        <taxon>Eukaryota</taxon>
        <taxon>Fungi</taxon>
        <taxon>Dikarya</taxon>
        <taxon>Ascomycota</taxon>
        <taxon>Saccharomycotina</taxon>
        <taxon>Saccharomycetes</taxon>
        <taxon>Saccharomycetales</taxon>
        <taxon>Saccharomycetaceae</taxon>
        <taxon>Eremothecium</taxon>
    </lineage>
</organism>
<dbReference type="InParanoid" id="G8JV54"/>
<reference evidence="4" key="1">
    <citation type="journal article" date="2012" name="G3 (Bethesda)">
        <title>Pichia sorbitophila, an interspecies yeast hybrid reveals early steps of genome resolution following polyploidization.</title>
        <authorList>
            <person name="Leh Louis V."/>
            <person name="Despons L."/>
            <person name="Friedrich A."/>
            <person name="Martin T."/>
            <person name="Durrens P."/>
            <person name="Casaregola S."/>
            <person name="Neuveglise C."/>
            <person name="Fairhead C."/>
            <person name="Marck C."/>
            <person name="Cruz J.A."/>
            <person name="Straub M.L."/>
            <person name="Kugler V."/>
            <person name="Sacerdot C."/>
            <person name="Uzunov Z."/>
            <person name="Thierry A."/>
            <person name="Weiss S."/>
            <person name="Bleykasten C."/>
            <person name="De Montigny J."/>
            <person name="Jacques N."/>
            <person name="Jung P."/>
            <person name="Lemaire M."/>
            <person name="Mallet S."/>
            <person name="Morel G."/>
            <person name="Richard G.F."/>
            <person name="Sarkar A."/>
            <person name="Savel G."/>
            <person name="Schacherer J."/>
            <person name="Seret M.L."/>
            <person name="Talla E."/>
            <person name="Samson G."/>
            <person name="Jubin C."/>
            <person name="Poulain J."/>
            <person name="Vacherie B."/>
            <person name="Barbe V."/>
            <person name="Pelletier E."/>
            <person name="Sherman D.J."/>
            <person name="Westhof E."/>
            <person name="Weissenbach J."/>
            <person name="Baret P.V."/>
            <person name="Wincker P."/>
            <person name="Gaillardin C."/>
            <person name="Dujon B."/>
            <person name="Souciet J.L."/>
        </authorList>
    </citation>
    <scope>NUCLEOTIDE SEQUENCE [LARGE SCALE GENOMIC DNA]</scope>
    <source>
        <strain evidence="4">CBS 270.75 / DBVPG 7215 / KCTC 17166 / NRRL Y-17582</strain>
    </source>
</reference>
<evidence type="ECO:0000313" key="3">
    <source>
        <dbReference type="EMBL" id="AET40533.1"/>
    </source>
</evidence>
<dbReference type="FunCoup" id="G8JV54">
    <property type="interactions" value="4"/>
</dbReference>
<feature type="region of interest" description="Disordered" evidence="1">
    <location>
        <begin position="224"/>
        <end position="304"/>
    </location>
</feature>